<evidence type="ECO:0000256" key="6">
    <source>
        <dbReference type="SAM" id="MobiDB-lite"/>
    </source>
</evidence>
<keyword evidence="2 7" id="KW-0812">Transmembrane</keyword>
<feature type="transmembrane region" description="Helical" evidence="7">
    <location>
        <begin position="134"/>
        <end position="155"/>
    </location>
</feature>
<protein>
    <recommendedName>
        <fullName evidence="8">Rhodopsin domain-containing protein</fullName>
    </recommendedName>
</protein>
<dbReference type="InterPro" id="IPR049326">
    <property type="entry name" value="Rhodopsin_dom_fungi"/>
</dbReference>
<feature type="transmembrane region" description="Helical" evidence="7">
    <location>
        <begin position="167"/>
        <end position="188"/>
    </location>
</feature>
<comment type="subcellular location">
    <subcellularLocation>
        <location evidence="1">Membrane</location>
        <topology evidence="1">Multi-pass membrane protein</topology>
    </subcellularLocation>
</comment>
<evidence type="ECO:0000256" key="1">
    <source>
        <dbReference type="ARBA" id="ARBA00004141"/>
    </source>
</evidence>
<proteinExistence type="inferred from homology"/>
<keyword evidence="10" id="KW-1185">Reference proteome</keyword>
<dbReference type="Pfam" id="PF20684">
    <property type="entry name" value="Fung_rhodopsin"/>
    <property type="match status" value="1"/>
</dbReference>
<dbReference type="Proteomes" id="UP001521184">
    <property type="component" value="Unassembled WGS sequence"/>
</dbReference>
<evidence type="ECO:0000259" key="8">
    <source>
        <dbReference type="Pfam" id="PF20684"/>
    </source>
</evidence>
<evidence type="ECO:0000256" key="2">
    <source>
        <dbReference type="ARBA" id="ARBA00022692"/>
    </source>
</evidence>
<name>A0ABR3U1R5_9PEZI</name>
<dbReference type="PANTHER" id="PTHR33048">
    <property type="entry name" value="PTH11-LIKE INTEGRAL MEMBRANE PROTEIN (AFU_ORTHOLOGUE AFUA_5G11245)"/>
    <property type="match status" value="1"/>
</dbReference>
<feature type="transmembrane region" description="Helical" evidence="7">
    <location>
        <begin position="79"/>
        <end position="103"/>
    </location>
</feature>
<gene>
    <name evidence="9" type="ORF">SLS58_001667</name>
</gene>
<feature type="transmembrane region" description="Helical" evidence="7">
    <location>
        <begin position="43"/>
        <end position="67"/>
    </location>
</feature>
<comment type="similarity">
    <text evidence="5">Belongs to the SAT4 family.</text>
</comment>
<feature type="compositionally biased region" description="Polar residues" evidence="6">
    <location>
        <begin position="368"/>
        <end position="381"/>
    </location>
</feature>
<organism evidence="9 10">
    <name type="scientific">Diplodia intermedia</name>
    <dbReference type="NCBI Taxonomy" id="856260"/>
    <lineage>
        <taxon>Eukaryota</taxon>
        <taxon>Fungi</taxon>
        <taxon>Dikarya</taxon>
        <taxon>Ascomycota</taxon>
        <taxon>Pezizomycotina</taxon>
        <taxon>Dothideomycetes</taxon>
        <taxon>Dothideomycetes incertae sedis</taxon>
        <taxon>Botryosphaeriales</taxon>
        <taxon>Botryosphaeriaceae</taxon>
        <taxon>Diplodia</taxon>
    </lineage>
</organism>
<evidence type="ECO:0000256" key="7">
    <source>
        <dbReference type="SAM" id="Phobius"/>
    </source>
</evidence>
<sequence>MFTDGQQPLLLGYDACHFLGFFLYGVDRHAWEVTADQAVKVRIVTWGISMGYMLITSLVKISILMFYRRLSEGSVTRSWVWTVRVFIAFVILYGIVFTLMLFVDCRPMHAFWYRMDPAWAATNDHTCIDEGADFIASAVISVVTDAAVCILPLLVVRRLQMPRKQKWALGALFAVGFFLCFCGIMRIVYIYEIYYTTYDTTWAATTVWSWTLVETHFAVICASAPALKLFVRRYLQSTHGHGSSYTTATPQRNDYSNFGSSAELGAMKPGRSKDVDDGDGEAIYMADMLAFDKAAADDDAHARAEADRRRAGRKTSKGLLPLFSTTTAGGDASLKSSVSVMVTGEEERGRALSGSSGDAHGVGEARSTRSMVRSRGSTDSILETRART</sequence>
<evidence type="ECO:0000256" key="5">
    <source>
        <dbReference type="ARBA" id="ARBA00038359"/>
    </source>
</evidence>
<evidence type="ECO:0000256" key="4">
    <source>
        <dbReference type="ARBA" id="ARBA00023136"/>
    </source>
</evidence>
<evidence type="ECO:0000313" key="9">
    <source>
        <dbReference type="EMBL" id="KAL1649610.1"/>
    </source>
</evidence>
<feature type="region of interest" description="Disordered" evidence="6">
    <location>
        <begin position="345"/>
        <end position="388"/>
    </location>
</feature>
<feature type="region of interest" description="Disordered" evidence="6">
    <location>
        <begin position="302"/>
        <end position="326"/>
    </location>
</feature>
<reference evidence="9 10" key="1">
    <citation type="journal article" date="2023" name="Plant Dis.">
        <title>First Report of Diplodia intermedia Causing Canker and Dieback Diseases on Apple Trees in Canada.</title>
        <authorList>
            <person name="Ellouze W."/>
            <person name="Ilyukhin E."/>
            <person name="Sulman M."/>
            <person name="Ali S."/>
        </authorList>
    </citation>
    <scope>NUCLEOTIDE SEQUENCE [LARGE SCALE GENOMIC DNA]</scope>
    <source>
        <strain evidence="9 10">M45-28</strain>
    </source>
</reference>
<feature type="domain" description="Rhodopsin" evidence="8">
    <location>
        <begin position="22"/>
        <end position="232"/>
    </location>
</feature>
<accession>A0ABR3U1R5</accession>
<evidence type="ECO:0000256" key="3">
    <source>
        <dbReference type="ARBA" id="ARBA00022989"/>
    </source>
</evidence>
<feature type="transmembrane region" description="Helical" evidence="7">
    <location>
        <begin position="208"/>
        <end position="231"/>
    </location>
</feature>
<keyword evidence="4 7" id="KW-0472">Membrane</keyword>
<dbReference type="EMBL" id="JAKEKT020000006">
    <property type="protein sequence ID" value="KAL1649610.1"/>
    <property type="molecule type" value="Genomic_DNA"/>
</dbReference>
<dbReference type="InterPro" id="IPR052337">
    <property type="entry name" value="SAT4-like"/>
</dbReference>
<comment type="caution">
    <text evidence="9">The sequence shown here is derived from an EMBL/GenBank/DDBJ whole genome shotgun (WGS) entry which is preliminary data.</text>
</comment>
<dbReference type="PANTHER" id="PTHR33048:SF129">
    <property type="entry name" value="INTEGRAL MEMBRANE PROTEIN-RELATED"/>
    <property type="match status" value="1"/>
</dbReference>
<evidence type="ECO:0000313" key="10">
    <source>
        <dbReference type="Proteomes" id="UP001521184"/>
    </source>
</evidence>
<keyword evidence="3 7" id="KW-1133">Transmembrane helix</keyword>